<dbReference type="EMBL" id="LXQA010144800">
    <property type="protein sequence ID" value="MCI25009.1"/>
    <property type="molecule type" value="Genomic_DNA"/>
</dbReference>
<reference evidence="1 2" key="1">
    <citation type="journal article" date="2018" name="Front. Plant Sci.">
        <title>Red Clover (Trifolium pratense) and Zigzag Clover (T. medium) - A Picture of Genomic Similarities and Differences.</title>
        <authorList>
            <person name="Dluhosova J."/>
            <person name="Istvanek J."/>
            <person name="Nedelnik J."/>
            <person name="Repkova J."/>
        </authorList>
    </citation>
    <scope>NUCLEOTIDE SEQUENCE [LARGE SCALE GENOMIC DNA]</scope>
    <source>
        <strain evidence="2">cv. 10/8</strain>
        <tissue evidence="1">Leaf</tissue>
    </source>
</reference>
<comment type="caution">
    <text evidence="1">The sequence shown here is derived from an EMBL/GenBank/DDBJ whole genome shotgun (WGS) entry which is preliminary data.</text>
</comment>
<sequence length="142" mass="15864">ALNGLGSEFKEVAAALRTREKAIAFDELHDLLVDYETFLQRDHEPAIIPTAHVAYRGQIHKVTKNGLSASIVTNRDTLLKYATNYMDTLLEMVPDQLLILLCALLKLLNQSGYLTQEPLTISPTLLRIYTSPIPIMAQTKSL</sequence>
<proteinExistence type="predicted"/>
<evidence type="ECO:0000313" key="1">
    <source>
        <dbReference type="EMBL" id="MCI25009.1"/>
    </source>
</evidence>
<dbReference type="AlphaFoldDB" id="A0A392QM35"/>
<accession>A0A392QM35</accession>
<feature type="non-terminal residue" evidence="1">
    <location>
        <position position="1"/>
    </location>
</feature>
<organism evidence="1 2">
    <name type="scientific">Trifolium medium</name>
    <dbReference type="NCBI Taxonomy" id="97028"/>
    <lineage>
        <taxon>Eukaryota</taxon>
        <taxon>Viridiplantae</taxon>
        <taxon>Streptophyta</taxon>
        <taxon>Embryophyta</taxon>
        <taxon>Tracheophyta</taxon>
        <taxon>Spermatophyta</taxon>
        <taxon>Magnoliopsida</taxon>
        <taxon>eudicotyledons</taxon>
        <taxon>Gunneridae</taxon>
        <taxon>Pentapetalae</taxon>
        <taxon>rosids</taxon>
        <taxon>fabids</taxon>
        <taxon>Fabales</taxon>
        <taxon>Fabaceae</taxon>
        <taxon>Papilionoideae</taxon>
        <taxon>50 kb inversion clade</taxon>
        <taxon>NPAAA clade</taxon>
        <taxon>Hologalegina</taxon>
        <taxon>IRL clade</taxon>
        <taxon>Trifolieae</taxon>
        <taxon>Trifolium</taxon>
    </lineage>
</organism>
<keyword evidence="2" id="KW-1185">Reference proteome</keyword>
<name>A0A392QM35_9FABA</name>
<evidence type="ECO:0000313" key="2">
    <source>
        <dbReference type="Proteomes" id="UP000265520"/>
    </source>
</evidence>
<dbReference type="Proteomes" id="UP000265520">
    <property type="component" value="Unassembled WGS sequence"/>
</dbReference>
<protein>
    <submittedName>
        <fullName evidence="1">Uncharacterized protein</fullName>
    </submittedName>
</protein>